<proteinExistence type="predicted"/>
<feature type="region of interest" description="Disordered" evidence="1">
    <location>
        <begin position="236"/>
        <end position="266"/>
    </location>
</feature>
<evidence type="ECO:0000313" key="3">
    <source>
        <dbReference type="EMBL" id="MBM7591715.1"/>
    </source>
</evidence>
<evidence type="ECO:0000313" key="4">
    <source>
        <dbReference type="Proteomes" id="UP000717624"/>
    </source>
</evidence>
<dbReference type="Pfam" id="PF05901">
    <property type="entry name" value="Excalibur"/>
    <property type="match status" value="1"/>
</dbReference>
<dbReference type="Proteomes" id="UP000717624">
    <property type="component" value="Unassembled WGS sequence"/>
</dbReference>
<keyword evidence="4" id="KW-1185">Reference proteome</keyword>
<dbReference type="SMART" id="SM00894">
    <property type="entry name" value="Excalibur"/>
    <property type="match status" value="1"/>
</dbReference>
<protein>
    <recommendedName>
        <fullName evidence="2">Excalibur calcium-binding domain-containing protein</fullName>
    </recommendedName>
</protein>
<dbReference type="InterPro" id="IPR008613">
    <property type="entry name" value="Excalibur_Ca-bd_domain"/>
</dbReference>
<organism evidence="3 4">
    <name type="scientific">Brevibacillus fulvus</name>
    <dbReference type="NCBI Taxonomy" id="1125967"/>
    <lineage>
        <taxon>Bacteria</taxon>
        <taxon>Bacillati</taxon>
        <taxon>Bacillota</taxon>
        <taxon>Bacilli</taxon>
        <taxon>Bacillales</taxon>
        <taxon>Paenibacillaceae</taxon>
        <taxon>Brevibacillus</taxon>
    </lineage>
</organism>
<dbReference type="AlphaFoldDB" id="A0A938Y5N8"/>
<feature type="region of interest" description="Disordered" evidence="1">
    <location>
        <begin position="292"/>
        <end position="313"/>
    </location>
</feature>
<feature type="compositionally biased region" description="Polar residues" evidence="1">
    <location>
        <begin position="255"/>
        <end position="266"/>
    </location>
</feature>
<dbReference type="RefSeq" id="WP_338028576.1">
    <property type="nucleotide sequence ID" value="NZ_BAABIN010000012.1"/>
</dbReference>
<name>A0A938Y5N8_9BACL</name>
<reference evidence="3" key="1">
    <citation type="submission" date="2021-01" db="EMBL/GenBank/DDBJ databases">
        <title>Genomic Encyclopedia of Type Strains, Phase IV (KMG-IV): sequencing the most valuable type-strain genomes for metagenomic binning, comparative biology and taxonomic classification.</title>
        <authorList>
            <person name="Goeker M."/>
        </authorList>
    </citation>
    <scope>NUCLEOTIDE SEQUENCE</scope>
    <source>
        <strain evidence="3">DSM 25523</strain>
    </source>
</reference>
<dbReference type="EMBL" id="JAFBEB010000014">
    <property type="protein sequence ID" value="MBM7591715.1"/>
    <property type="molecule type" value="Genomic_DNA"/>
</dbReference>
<evidence type="ECO:0000259" key="2">
    <source>
        <dbReference type="SMART" id="SM00894"/>
    </source>
</evidence>
<feature type="compositionally biased region" description="Basic and acidic residues" evidence="1">
    <location>
        <begin position="299"/>
        <end position="313"/>
    </location>
</feature>
<sequence>MFNMIGWLLIPYVMLPFRWKKMSFAKRMIALVWIAAIAFAVIGRTGTETGSLPSAETSRGLPEQSAAQSDREAQAVPRQAPTADSQTKPNDAEETPAAPTEANTAAGSASNTANRGDYDTVIHFPVSQYPQTAAHIQSAIQKGESPICTIDRKGAEENREESLAGIPTKTGYDRDEWPMAMCTEGGADADIAYIAPADNRGAGSWVGNHLEHFPNGTRVLFVIDGGKSEAVASVVRSETESGVDSQAATPAAAEHQTSPAKSVNANPQTVQQTTPVVYKNCSAVRAAGAAPLRAGEPGYSRKLDRDGDGIACE</sequence>
<evidence type="ECO:0000256" key="1">
    <source>
        <dbReference type="SAM" id="MobiDB-lite"/>
    </source>
</evidence>
<feature type="compositionally biased region" description="Low complexity" evidence="1">
    <location>
        <begin position="95"/>
        <end position="114"/>
    </location>
</feature>
<comment type="caution">
    <text evidence="3">The sequence shown here is derived from an EMBL/GenBank/DDBJ whole genome shotgun (WGS) entry which is preliminary data.</text>
</comment>
<gene>
    <name evidence="3" type="ORF">JOD01_003366</name>
</gene>
<feature type="region of interest" description="Disordered" evidence="1">
    <location>
        <begin position="50"/>
        <end position="116"/>
    </location>
</feature>
<accession>A0A938Y5N8</accession>
<feature type="domain" description="Excalibur calcium-binding" evidence="2">
    <location>
        <begin position="277"/>
        <end position="313"/>
    </location>
</feature>